<dbReference type="GO" id="GO:0071424">
    <property type="term" value="F:rRNA (cytosine-N4-)-methyltransferase activity"/>
    <property type="evidence" value="ECO:0007669"/>
    <property type="project" value="UniProtKB-UniRule"/>
</dbReference>
<feature type="binding site" evidence="6">
    <location>
        <position position="105"/>
    </location>
    <ligand>
        <name>S-adenosyl-L-methionine</name>
        <dbReference type="ChEBI" id="CHEBI:59789"/>
    </ligand>
</feature>
<dbReference type="PANTHER" id="PTHR11265">
    <property type="entry name" value="S-ADENOSYL-METHYLTRANSFERASE MRAW"/>
    <property type="match status" value="1"/>
</dbReference>
<dbReference type="RefSeq" id="WP_120538992.1">
    <property type="nucleotide sequence ID" value="NZ_RAVZ01000008.1"/>
</dbReference>
<reference evidence="8" key="1">
    <citation type="submission" date="2018-09" db="EMBL/GenBank/DDBJ databases">
        <authorList>
            <person name="Livingstone P.G."/>
            <person name="Whitworth D.E."/>
        </authorList>
    </citation>
    <scope>NUCLEOTIDE SEQUENCE [LARGE SCALE GENOMIC DNA]</scope>
    <source>
        <strain evidence="8">CA054A</strain>
    </source>
</reference>
<dbReference type="Proteomes" id="UP000268094">
    <property type="component" value="Unassembled WGS sequence"/>
</dbReference>
<comment type="caution">
    <text evidence="7">The sequence shown here is derived from an EMBL/GenBank/DDBJ whole genome shotgun (WGS) entry which is preliminary data.</text>
</comment>
<feature type="binding site" evidence="6">
    <location>
        <position position="79"/>
    </location>
    <ligand>
        <name>S-adenosyl-L-methionine</name>
        <dbReference type="ChEBI" id="CHEBI:59789"/>
    </ligand>
</feature>
<keyword evidence="6" id="KW-0963">Cytoplasm</keyword>
<accession>A0A3A8JCP3</accession>
<evidence type="ECO:0000256" key="2">
    <source>
        <dbReference type="ARBA" id="ARBA00022552"/>
    </source>
</evidence>
<evidence type="ECO:0000313" key="7">
    <source>
        <dbReference type="EMBL" id="RKG93482.1"/>
    </source>
</evidence>
<protein>
    <recommendedName>
        <fullName evidence="6">Ribosomal RNA small subunit methyltransferase H</fullName>
        <ecNumber evidence="6">2.1.1.199</ecNumber>
    </recommendedName>
    <alternativeName>
        <fullName evidence="6">16S rRNA m(4)C1402 methyltransferase</fullName>
    </alternativeName>
    <alternativeName>
        <fullName evidence="6">rRNA (cytosine-N(4)-)-methyltransferase RsmH</fullName>
    </alternativeName>
</protein>
<proteinExistence type="inferred from homology"/>
<dbReference type="SUPFAM" id="SSF81799">
    <property type="entry name" value="Putative methyltransferase TM0872, insert domain"/>
    <property type="match status" value="1"/>
</dbReference>
<keyword evidence="2 6" id="KW-0698">rRNA processing</keyword>
<dbReference type="GO" id="GO:0070475">
    <property type="term" value="P:rRNA base methylation"/>
    <property type="evidence" value="ECO:0007669"/>
    <property type="project" value="UniProtKB-UniRule"/>
</dbReference>
<dbReference type="InterPro" id="IPR029063">
    <property type="entry name" value="SAM-dependent_MTases_sf"/>
</dbReference>
<sequence>MTPVDFHHQTVLLHETVDVLLPKEGKVILDGTLGGGGHTEALLARGATVVGVDRDPVALAAATARMGGNARFQARQGNFAELSQVAQDLLPVDGVLVDLGVSSPQLDVAERGFSFMKDGPLDMRMGDTGPTAAELIAITDERDLAQILRDYGEEPFARPIARELKRALPQRTLEAAEVVKRAVPRKAWPDRIHVATRTFQALRMAVNGELEALDALLASLPTLLKVGGRAAVISFHSLEDRKVKEAFKALVGGCTCPPGFPVCVCNSQGNFALVSKKAVAASDAEVEANPRSRSAHLRAVEKVR</sequence>
<dbReference type="Gene3D" id="3.40.50.150">
    <property type="entry name" value="Vaccinia Virus protein VP39"/>
    <property type="match status" value="1"/>
</dbReference>
<feature type="binding site" evidence="6">
    <location>
        <position position="53"/>
    </location>
    <ligand>
        <name>S-adenosyl-L-methionine</name>
        <dbReference type="ChEBI" id="CHEBI:59789"/>
    </ligand>
</feature>
<dbReference type="PIRSF" id="PIRSF004486">
    <property type="entry name" value="MraW"/>
    <property type="match status" value="1"/>
</dbReference>
<comment type="function">
    <text evidence="6">Specifically methylates the N4 position of cytidine in position 1402 (C1402) of 16S rRNA.</text>
</comment>
<dbReference type="EMBL" id="RAVZ01000008">
    <property type="protein sequence ID" value="RKG93482.1"/>
    <property type="molecule type" value="Genomic_DNA"/>
</dbReference>
<organism evidence="7 8">
    <name type="scientific">Corallococcus terminator</name>
    <dbReference type="NCBI Taxonomy" id="2316733"/>
    <lineage>
        <taxon>Bacteria</taxon>
        <taxon>Pseudomonadati</taxon>
        <taxon>Myxococcota</taxon>
        <taxon>Myxococcia</taxon>
        <taxon>Myxococcales</taxon>
        <taxon>Cystobacterineae</taxon>
        <taxon>Myxococcaceae</taxon>
        <taxon>Corallococcus</taxon>
    </lineage>
</organism>
<feature type="binding site" evidence="6">
    <location>
        <begin position="36"/>
        <end position="38"/>
    </location>
    <ligand>
        <name>S-adenosyl-L-methionine</name>
        <dbReference type="ChEBI" id="CHEBI:59789"/>
    </ligand>
</feature>
<keyword evidence="4 6" id="KW-0808">Transferase</keyword>
<dbReference type="Pfam" id="PF01795">
    <property type="entry name" value="Methyltransf_5"/>
    <property type="match status" value="1"/>
</dbReference>
<evidence type="ECO:0000256" key="6">
    <source>
        <dbReference type="HAMAP-Rule" id="MF_01007"/>
    </source>
</evidence>
<name>A0A3A8JCP3_9BACT</name>
<dbReference type="HAMAP" id="MF_01007">
    <property type="entry name" value="16SrRNA_methyltr_H"/>
    <property type="match status" value="1"/>
</dbReference>
<evidence type="ECO:0000313" key="8">
    <source>
        <dbReference type="Proteomes" id="UP000268094"/>
    </source>
</evidence>
<feature type="binding site" evidence="6">
    <location>
        <position position="98"/>
    </location>
    <ligand>
        <name>S-adenosyl-L-methionine</name>
        <dbReference type="ChEBI" id="CHEBI:59789"/>
    </ligand>
</feature>
<dbReference type="OrthoDB" id="9806637at2"/>
<keyword evidence="5 6" id="KW-0949">S-adenosyl-L-methionine</keyword>
<comment type="catalytic activity">
    <reaction evidence="6">
        <text>cytidine(1402) in 16S rRNA + S-adenosyl-L-methionine = N(4)-methylcytidine(1402) in 16S rRNA + S-adenosyl-L-homocysteine + H(+)</text>
        <dbReference type="Rhea" id="RHEA:42928"/>
        <dbReference type="Rhea" id="RHEA-COMP:10286"/>
        <dbReference type="Rhea" id="RHEA-COMP:10287"/>
        <dbReference type="ChEBI" id="CHEBI:15378"/>
        <dbReference type="ChEBI" id="CHEBI:57856"/>
        <dbReference type="ChEBI" id="CHEBI:59789"/>
        <dbReference type="ChEBI" id="CHEBI:74506"/>
        <dbReference type="ChEBI" id="CHEBI:82748"/>
        <dbReference type="EC" id="2.1.1.199"/>
    </reaction>
</comment>
<dbReference type="Gene3D" id="1.10.150.170">
    <property type="entry name" value="Putative methyltransferase TM0872, insert domain"/>
    <property type="match status" value="1"/>
</dbReference>
<dbReference type="GO" id="GO:0005737">
    <property type="term" value="C:cytoplasm"/>
    <property type="evidence" value="ECO:0007669"/>
    <property type="project" value="UniProtKB-SubCell"/>
</dbReference>
<dbReference type="InterPro" id="IPR023397">
    <property type="entry name" value="SAM-dep_MeTrfase_MraW_recog"/>
</dbReference>
<dbReference type="InterPro" id="IPR002903">
    <property type="entry name" value="RsmH"/>
</dbReference>
<keyword evidence="8" id="KW-1185">Reference proteome</keyword>
<dbReference type="PANTHER" id="PTHR11265:SF0">
    <property type="entry name" value="12S RRNA N4-METHYLCYTIDINE METHYLTRANSFERASE"/>
    <property type="match status" value="1"/>
</dbReference>
<dbReference type="NCBIfam" id="TIGR00006">
    <property type="entry name" value="16S rRNA (cytosine(1402)-N(4))-methyltransferase RsmH"/>
    <property type="match status" value="1"/>
</dbReference>
<comment type="subcellular location">
    <subcellularLocation>
        <location evidence="6">Cytoplasm</location>
    </subcellularLocation>
</comment>
<dbReference type="AlphaFoldDB" id="A0A3A8JCP3"/>
<evidence type="ECO:0000256" key="1">
    <source>
        <dbReference type="ARBA" id="ARBA00010396"/>
    </source>
</evidence>
<evidence type="ECO:0000256" key="3">
    <source>
        <dbReference type="ARBA" id="ARBA00022603"/>
    </source>
</evidence>
<gene>
    <name evidence="6 7" type="primary">rsmH</name>
    <name evidence="7" type="ORF">D7V88_02495</name>
</gene>
<dbReference type="EC" id="2.1.1.199" evidence="6"/>
<dbReference type="SUPFAM" id="SSF53335">
    <property type="entry name" value="S-adenosyl-L-methionine-dependent methyltransferases"/>
    <property type="match status" value="1"/>
</dbReference>
<evidence type="ECO:0000256" key="5">
    <source>
        <dbReference type="ARBA" id="ARBA00022691"/>
    </source>
</evidence>
<comment type="similarity">
    <text evidence="1 6">Belongs to the methyltransferase superfamily. RsmH family.</text>
</comment>
<evidence type="ECO:0000256" key="4">
    <source>
        <dbReference type="ARBA" id="ARBA00022679"/>
    </source>
</evidence>
<keyword evidence="3 6" id="KW-0489">Methyltransferase</keyword>